<dbReference type="Proteomes" id="UP000291343">
    <property type="component" value="Unassembled WGS sequence"/>
</dbReference>
<dbReference type="OrthoDB" id="524326at2759"/>
<name>A0A482X626_LAOST</name>
<proteinExistence type="predicted"/>
<sequence length="830" mass="95910">MSVAFRATMLWNEVVLDFEMNMKRKKHRRNLCWFDNTFTGREACKFLLKRLQQNELFGPDINSRKVKLLLAKLLSAGVFQNVIRSTPYFRSKGLYRFPQKLPLTALTLSSQNEKTVKCEPNRGNVNPVRLTSEIAEIRDKMMLLYNQNIVHVDDTLHWQTATNDCAFTNDDGCKKIFYSDYCQSLMLDLEMNKEVWRNKVINRIRDIMGVNAERFLALLMQKATIWPSMNACLLVRTHKRRTKFPLVDESLRSLGFYGFFSDKDKMMYASYPRDIAQCLCNILVERYQVMSIFAEMSLTMIYFYCFLNELDGERKEEEDENLLRFSAEEANTMEYKPLRPMVACDNSSESVDDTVSNASSEYYPEEDLDEAIQEAQNFLWKLTTPTRQVRGARPPQMCLETAFACESPVTRVVCRPDAAASSSQSAVQEGCADTYRKHWRCTPHRCLYDKNNEEHIKIQNLLKAIIVVTKDSQPESADTLHKSMSLFASICHRKTAKFWVEEVKLYAIHLYRLVFLFLEPEDYNMLEAALFVLSELKKDKKEGVRDELYDNIYWVVFGRTNDGHAFRDIMEFFIDNWKELFKPFEIEQILTKESVSFLKANTNVPPLTPKPRPKAAKKLRMPLAENNAKPDLKSVFVSNFALKTDFSNVAEDFPHKTWSEPDTSLAFEQLKIQSQNFRVEVKPVPPPKEKKQPTKKKDKKAVAQDAAAAPVVAADVVATGAIPKCKNVATNTDEASEAISQPPEPVRNQKAAEKPKPSSCVKITKEVFKKQVITNSQKALEDLLDQIINDKKMSEKERQKRLKKFSEEYPHIFQKRFTTKPTKKGHSMRI</sequence>
<dbReference type="InterPro" id="IPR036390">
    <property type="entry name" value="WH_DNA-bd_sf"/>
</dbReference>
<evidence type="ECO:0000256" key="1">
    <source>
        <dbReference type="SAM" id="MobiDB-lite"/>
    </source>
</evidence>
<dbReference type="Gene3D" id="1.10.10.10">
    <property type="entry name" value="Winged helix-like DNA-binding domain superfamily/Winged helix DNA-binding domain"/>
    <property type="match status" value="1"/>
</dbReference>
<dbReference type="GO" id="GO:0035556">
    <property type="term" value="P:intracellular signal transduction"/>
    <property type="evidence" value="ECO:0007669"/>
    <property type="project" value="InterPro"/>
</dbReference>
<protein>
    <recommendedName>
        <fullName evidence="2">DEP domain-containing protein</fullName>
    </recommendedName>
</protein>
<evidence type="ECO:0000259" key="2">
    <source>
        <dbReference type="SMART" id="SM00049"/>
    </source>
</evidence>
<gene>
    <name evidence="3" type="ORF">LSTR_LSTR011605</name>
</gene>
<feature type="domain" description="DEP" evidence="2">
    <location>
        <begin position="18"/>
        <end position="99"/>
    </location>
</feature>
<dbReference type="PANTHER" id="PTHR16206:SF4">
    <property type="entry name" value="PROTEIN LET-99"/>
    <property type="match status" value="1"/>
</dbReference>
<accession>A0A482X626</accession>
<dbReference type="InterPro" id="IPR036388">
    <property type="entry name" value="WH-like_DNA-bd_sf"/>
</dbReference>
<keyword evidence="4" id="KW-1185">Reference proteome</keyword>
<organism evidence="3 4">
    <name type="scientific">Laodelphax striatellus</name>
    <name type="common">Small brown planthopper</name>
    <name type="synonym">Delphax striatella</name>
    <dbReference type="NCBI Taxonomy" id="195883"/>
    <lineage>
        <taxon>Eukaryota</taxon>
        <taxon>Metazoa</taxon>
        <taxon>Ecdysozoa</taxon>
        <taxon>Arthropoda</taxon>
        <taxon>Hexapoda</taxon>
        <taxon>Insecta</taxon>
        <taxon>Pterygota</taxon>
        <taxon>Neoptera</taxon>
        <taxon>Paraneoptera</taxon>
        <taxon>Hemiptera</taxon>
        <taxon>Auchenorrhyncha</taxon>
        <taxon>Fulgoroidea</taxon>
        <taxon>Delphacidae</taxon>
        <taxon>Criomorphinae</taxon>
        <taxon>Laodelphax</taxon>
    </lineage>
</organism>
<dbReference type="SMR" id="A0A482X626"/>
<dbReference type="InParanoid" id="A0A482X626"/>
<dbReference type="SMART" id="SM00049">
    <property type="entry name" value="DEP"/>
    <property type="match status" value="1"/>
</dbReference>
<dbReference type="AlphaFoldDB" id="A0A482X626"/>
<feature type="region of interest" description="Disordered" evidence="1">
    <location>
        <begin position="677"/>
        <end position="701"/>
    </location>
</feature>
<feature type="region of interest" description="Disordered" evidence="1">
    <location>
        <begin position="733"/>
        <end position="757"/>
    </location>
</feature>
<evidence type="ECO:0000313" key="3">
    <source>
        <dbReference type="EMBL" id="RZF41224.1"/>
    </source>
</evidence>
<dbReference type="PANTHER" id="PTHR16206">
    <property type="entry name" value="DEP DOMAIN-CONTAINING"/>
    <property type="match status" value="1"/>
</dbReference>
<dbReference type="STRING" id="195883.A0A482X626"/>
<evidence type="ECO:0000313" key="4">
    <source>
        <dbReference type="Proteomes" id="UP000291343"/>
    </source>
</evidence>
<dbReference type="EMBL" id="QKKF02016947">
    <property type="protein sequence ID" value="RZF41224.1"/>
    <property type="molecule type" value="Genomic_DNA"/>
</dbReference>
<dbReference type="SUPFAM" id="SSF46785">
    <property type="entry name" value="Winged helix' DNA-binding domain"/>
    <property type="match status" value="1"/>
</dbReference>
<dbReference type="InterPro" id="IPR000591">
    <property type="entry name" value="DEP_dom"/>
</dbReference>
<comment type="caution">
    <text evidence="3">The sequence shown here is derived from an EMBL/GenBank/DDBJ whole genome shotgun (WGS) entry which is preliminary data.</text>
</comment>
<reference evidence="3 4" key="1">
    <citation type="journal article" date="2017" name="Gigascience">
        <title>Genome sequence of the small brown planthopper, Laodelphax striatellus.</title>
        <authorList>
            <person name="Zhu J."/>
            <person name="Jiang F."/>
            <person name="Wang X."/>
            <person name="Yang P."/>
            <person name="Bao Y."/>
            <person name="Zhao W."/>
            <person name="Wang W."/>
            <person name="Lu H."/>
            <person name="Wang Q."/>
            <person name="Cui N."/>
            <person name="Li J."/>
            <person name="Chen X."/>
            <person name="Luo L."/>
            <person name="Yu J."/>
            <person name="Kang L."/>
            <person name="Cui F."/>
        </authorList>
    </citation>
    <scope>NUCLEOTIDE SEQUENCE [LARGE SCALE GENOMIC DNA]</scope>
    <source>
        <strain evidence="3">Lst14</strain>
    </source>
</reference>